<protein>
    <recommendedName>
        <fullName evidence="2">Jacalin-type lectin domain-containing protein</fullName>
    </recommendedName>
</protein>
<evidence type="ECO:0000256" key="1">
    <source>
        <dbReference type="SAM" id="SignalP"/>
    </source>
</evidence>
<keyword evidence="4" id="KW-1185">Reference proteome</keyword>
<reference evidence="3 4" key="1">
    <citation type="journal article" date="2018" name="Evol. Lett.">
        <title>Horizontal gene cluster transfer increased hallucinogenic mushroom diversity.</title>
        <authorList>
            <person name="Reynolds H.T."/>
            <person name="Vijayakumar V."/>
            <person name="Gluck-Thaler E."/>
            <person name="Korotkin H.B."/>
            <person name="Matheny P.B."/>
            <person name="Slot J.C."/>
        </authorList>
    </citation>
    <scope>NUCLEOTIDE SEQUENCE [LARGE SCALE GENOMIC DNA]</scope>
    <source>
        <strain evidence="3 4">2629</strain>
    </source>
</reference>
<dbReference type="GO" id="GO:0046856">
    <property type="term" value="P:phosphatidylinositol dephosphorylation"/>
    <property type="evidence" value="ECO:0007669"/>
    <property type="project" value="InterPro"/>
</dbReference>
<dbReference type="GO" id="GO:0004767">
    <property type="term" value="F:sphingomyelin phosphodiesterase activity"/>
    <property type="evidence" value="ECO:0007669"/>
    <property type="project" value="InterPro"/>
</dbReference>
<comment type="caution">
    <text evidence="3">The sequence shown here is derived from an EMBL/GenBank/DDBJ whole genome shotgun (WGS) entry which is preliminary data.</text>
</comment>
<dbReference type="SUPFAM" id="SSF51101">
    <property type="entry name" value="Mannose-binding lectins"/>
    <property type="match status" value="1"/>
</dbReference>
<evidence type="ECO:0000313" key="3">
    <source>
        <dbReference type="EMBL" id="PPQ76053.1"/>
    </source>
</evidence>
<dbReference type="GO" id="GO:0016791">
    <property type="term" value="F:phosphatase activity"/>
    <property type="evidence" value="ECO:0007669"/>
    <property type="project" value="InterPro"/>
</dbReference>
<dbReference type="STRING" id="181874.A0A409WC44"/>
<keyword evidence="1" id="KW-0732">Signal</keyword>
<dbReference type="GO" id="GO:0005737">
    <property type="term" value="C:cytoplasm"/>
    <property type="evidence" value="ECO:0007669"/>
    <property type="project" value="TreeGrafter"/>
</dbReference>
<dbReference type="Gene3D" id="2.100.10.30">
    <property type="entry name" value="Jacalin-like lectin domain"/>
    <property type="match status" value="1"/>
</dbReference>
<organism evidence="3 4">
    <name type="scientific">Panaeolus cyanescens</name>
    <dbReference type="NCBI Taxonomy" id="181874"/>
    <lineage>
        <taxon>Eukaryota</taxon>
        <taxon>Fungi</taxon>
        <taxon>Dikarya</taxon>
        <taxon>Basidiomycota</taxon>
        <taxon>Agaricomycotina</taxon>
        <taxon>Agaricomycetes</taxon>
        <taxon>Agaricomycetidae</taxon>
        <taxon>Agaricales</taxon>
        <taxon>Agaricineae</taxon>
        <taxon>Galeropsidaceae</taxon>
        <taxon>Panaeolus</taxon>
    </lineage>
</organism>
<dbReference type="InterPro" id="IPR000300">
    <property type="entry name" value="IPPc"/>
</dbReference>
<feature type="domain" description="Jacalin-type lectin" evidence="2">
    <location>
        <begin position="318"/>
        <end position="450"/>
    </location>
</feature>
<dbReference type="PANTHER" id="PTHR16320">
    <property type="entry name" value="SPHINGOMYELINASE FAMILY MEMBER"/>
    <property type="match status" value="1"/>
</dbReference>
<feature type="chain" id="PRO_5019104069" description="Jacalin-type lectin domain-containing protein" evidence="1">
    <location>
        <begin position="18"/>
        <end position="452"/>
    </location>
</feature>
<dbReference type="InterPro" id="IPR038772">
    <property type="entry name" value="Sph/SMPD2-like"/>
</dbReference>
<dbReference type="Gene3D" id="3.60.10.10">
    <property type="entry name" value="Endonuclease/exonuclease/phosphatase"/>
    <property type="match status" value="1"/>
</dbReference>
<name>A0A409WC44_9AGAR</name>
<dbReference type="Proteomes" id="UP000284842">
    <property type="component" value="Unassembled WGS sequence"/>
</dbReference>
<proteinExistence type="predicted"/>
<feature type="signal peptide" evidence="1">
    <location>
        <begin position="1"/>
        <end position="17"/>
    </location>
</feature>
<dbReference type="OrthoDB" id="40902at2759"/>
<dbReference type="SMART" id="SM00915">
    <property type="entry name" value="Jacalin"/>
    <property type="match status" value="1"/>
</dbReference>
<dbReference type="InterPro" id="IPR036404">
    <property type="entry name" value="Jacalin-like_lectin_dom_sf"/>
</dbReference>
<dbReference type="AlphaFoldDB" id="A0A409WC44"/>
<dbReference type="Pfam" id="PF22669">
    <property type="entry name" value="Exo_endo_phos2"/>
    <property type="match status" value="1"/>
</dbReference>
<gene>
    <name evidence="3" type="ORF">CVT24_006858</name>
</gene>
<dbReference type="EMBL" id="NHTK01005613">
    <property type="protein sequence ID" value="PPQ76053.1"/>
    <property type="molecule type" value="Genomic_DNA"/>
</dbReference>
<dbReference type="PANTHER" id="PTHR16320:SF1">
    <property type="entry name" value="SPHINGOMYELINASE DDB_G0288017"/>
    <property type="match status" value="1"/>
</dbReference>
<evidence type="ECO:0000313" key="4">
    <source>
        <dbReference type="Proteomes" id="UP000284842"/>
    </source>
</evidence>
<accession>A0A409WC44</accession>
<evidence type="ECO:0000259" key="2">
    <source>
        <dbReference type="SMART" id="SM00915"/>
    </source>
</evidence>
<dbReference type="InterPro" id="IPR036691">
    <property type="entry name" value="Endo/exonu/phosph_ase_sf"/>
</dbReference>
<dbReference type="InParanoid" id="A0A409WC44"/>
<dbReference type="SUPFAM" id="SSF56219">
    <property type="entry name" value="DNase I-like"/>
    <property type="match status" value="1"/>
</dbReference>
<dbReference type="Pfam" id="PF01419">
    <property type="entry name" value="Jacalin"/>
    <property type="match status" value="1"/>
</dbReference>
<sequence length="452" mass="47293">MISTAFVLLAAIHGAVAAQTTGSFSVLSYNVAGLPDIISSGNPSVNTPLIAARLGPYNIINVQEDFNYHAALYAGDKHAHRTPTSGGAGIGSGLNTLSDFEYVDFERVGWKDCNLNGGDCLTPKGFTFLRTRVSEGLWVDIYNLHTDAGSDSGDITARGKNFAQLTSYIASNSAGFPVVVMGDTNGRYTRSGDSETLRSFLSNTGTTDAWVSSIRKGSFPAAGSNALVCGAPFPAGTSQTDVDACEVVDKVFFRGGPTASFLSGTYSNDHYAFIDSAGLPLSDHYPILSRIDWRLSSSLRLGDTTGGPHGTTFTDITGILADSVPKITTITIRGANRLDAVSITSRTTSGSTVTSTRGGTGGTAVTLTLGTSERITSTVACSAQYNGRTRVFYLKVTTNQGRSIEAGKTTSSCVTNNVPSDAGSPGAWGLVGFWGRAGDEVDRLAPIWGAAY</sequence>
<dbReference type="InterPro" id="IPR001229">
    <property type="entry name" value="Jacalin-like_lectin_dom"/>
</dbReference>